<dbReference type="InterPro" id="IPR011042">
    <property type="entry name" value="6-blade_b-propeller_TolB-like"/>
</dbReference>
<dbReference type="Gene3D" id="2.120.10.30">
    <property type="entry name" value="TolB, C-terminal domain"/>
    <property type="match status" value="1"/>
</dbReference>
<proteinExistence type="inferred from homology"/>
<organism evidence="4 5">
    <name type="scientific">Cloeon dipterum</name>
    <dbReference type="NCBI Taxonomy" id="197152"/>
    <lineage>
        <taxon>Eukaryota</taxon>
        <taxon>Metazoa</taxon>
        <taxon>Ecdysozoa</taxon>
        <taxon>Arthropoda</taxon>
        <taxon>Hexapoda</taxon>
        <taxon>Insecta</taxon>
        <taxon>Pterygota</taxon>
        <taxon>Palaeoptera</taxon>
        <taxon>Ephemeroptera</taxon>
        <taxon>Pisciforma</taxon>
        <taxon>Baetidae</taxon>
        <taxon>Cloeon</taxon>
    </lineage>
</organism>
<protein>
    <recommendedName>
        <fullName evidence="6">Bee-milk protein</fullName>
    </recommendedName>
</protein>
<name>A0A8S1DM66_9INSE</name>
<evidence type="ECO:0000256" key="2">
    <source>
        <dbReference type="ARBA" id="ARBA00009127"/>
    </source>
</evidence>
<reference evidence="4 5" key="1">
    <citation type="submission" date="2020-04" db="EMBL/GenBank/DDBJ databases">
        <authorList>
            <person name="Alioto T."/>
            <person name="Alioto T."/>
            <person name="Gomez Garrido J."/>
        </authorList>
    </citation>
    <scope>NUCLEOTIDE SEQUENCE [LARGE SCALE GENOMIC DNA]</scope>
</reference>
<dbReference type="Gene3D" id="3.80.10.10">
    <property type="entry name" value="Ribonuclease Inhibitor"/>
    <property type="match status" value="1"/>
</dbReference>
<evidence type="ECO:0000256" key="3">
    <source>
        <dbReference type="ARBA" id="ARBA00022525"/>
    </source>
</evidence>
<comment type="caution">
    <text evidence="4">The sequence shown here is derived from an EMBL/GenBank/DDBJ whole genome shotgun (WGS) entry which is preliminary data.</text>
</comment>
<evidence type="ECO:0000256" key="1">
    <source>
        <dbReference type="ARBA" id="ARBA00004613"/>
    </source>
</evidence>
<keyword evidence="5" id="KW-1185">Reference proteome</keyword>
<dbReference type="InterPro" id="IPR032675">
    <property type="entry name" value="LRR_dom_sf"/>
</dbReference>
<dbReference type="PANTHER" id="PTHR10009">
    <property type="entry name" value="PROTEIN YELLOW-RELATED"/>
    <property type="match status" value="1"/>
</dbReference>
<keyword evidence="3" id="KW-0964">Secreted</keyword>
<evidence type="ECO:0008006" key="6">
    <source>
        <dbReference type="Google" id="ProtNLM"/>
    </source>
</evidence>
<evidence type="ECO:0000313" key="5">
    <source>
        <dbReference type="Proteomes" id="UP000494165"/>
    </source>
</evidence>
<dbReference type="InterPro" id="IPR017996">
    <property type="entry name" value="MRJP/yellow-related"/>
</dbReference>
<dbReference type="Pfam" id="PF03022">
    <property type="entry name" value="MRJP"/>
    <property type="match status" value="1"/>
</dbReference>
<dbReference type="PANTHER" id="PTHR10009:SF18">
    <property type="entry name" value="PROTEIN YELLOW-LIKE PROTEIN"/>
    <property type="match status" value="1"/>
</dbReference>
<dbReference type="OrthoDB" id="9977471at2759"/>
<dbReference type="SUPFAM" id="SSF101898">
    <property type="entry name" value="NHL repeat"/>
    <property type="match status" value="1"/>
</dbReference>
<dbReference type="AlphaFoldDB" id="A0A8S1DM66"/>
<accession>A0A8S1DM66</accession>
<comment type="subcellular location">
    <subcellularLocation>
        <location evidence="1">Secreted</location>
    </subcellularLocation>
</comment>
<comment type="similarity">
    <text evidence="2">Belongs to the major royal jelly protein family.</text>
</comment>
<dbReference type="SUPFAM" id="SSF52047">
    <property type="entry name" value="RNI-like"/>
    <property type="match status" value="1"/>
</dbReference>
<dbReference type="Proteomes" id="UP000494165">
    <property type="component" value="Unassembled WGS sequence"/>
</dbReference>
<gene>
    <name evidence="4" type="ORF">CLODIP_2_CD09815</name>
</gene>
<evidence type="ECO:0000313" key="4">
    <source>
        <dbReference type="EMBL" id="CAB3382142.1"/>
    </source>
</evidence>
<sequence>MDDKTKLLLTKTRLKNLGRSKNLLELTCKKIVRNMRWFLKNEGRVQKLRNLPAILRENLLTKLTNQNFADEEKEKKELHSRIKAIKSLLCPQIKVLRLQKMMALHPELLAIIANKAPNLLSLSIGEESGNCEDLSEINRTIIPLEEIAKLTKLKKLVITSSNMVYYERLKVVCREKLKNLEYLNVNLAFENELDDEDDEDFKKSFLNLRVFLFAPFVKDSFLIPYSYSDKLWNLCVKNLPKIEVVQYFSDDASIINNSGHHVTEMPLEASSLRHLSVTPSPVELYKAFPNVTHLQVHFELIENEIETLLHFPKIRSLTLVDIVSPEIADEFLQRYGENLETLIVAAVEADLMQLSFHSLYKSCPKLKKLSLFNVGIIDENKYLQFFSELKEFDWCPNSEDKSARLSNIIIWAPFLEKLKIQYESFDVEDLKKVSSMIAGKQVLKELKTLKMCKVHEIEMEMLFKPAQFCNTISVFSEVFKNASAFLPKLVDADVDFEVVCTDWNEIEFGDFDWKLFDHRNRAQPHNEKRSRARSTPVLEEAASMTPFFVTFFLLGLSSLATATNFTQVFEWNKLDYEWPSEESRTQALKKGTYLPDNIEPHYIAVYGSRLFLSLESYGGIPVTLVSLPTSSASTAPPKLTPFPSWDMHGKIGDCDKIEEARGLEVDSVGRLWLLDSGSNTCNAKLWTIDLANNDQTRLIHEFEINHSMHDLVLDETPNGTFAYISRWREQHIVMFSLALNQSWIVHCTPGLRLTSIAMSPKDQTPRQLYLAKSKELYSFSVAALHNGTRRVYPTLIANWTGPPYRMLMDNHGTMYAAFLWENYTSSWNSSQPLQEQRFFEVARKNIYWPFTFALDQNGTIWMTVFDTIMNTGRPISQRLFKAAVGAKSYMFEAPPE</sequence>
<dbReference type="GO" id="GO:0005576">
    <property type="term" value="C:extracellular region"/>
    <property type="evidence" value="ECO:0007669"/>
    <property type="project" value="UniProtKB-SubCell"/>
</dbReference>
<dbReference type="EMBL" id="CADEPI010000258">
    <property type="protein sequence ID" value="CAB3382142.1"/>
    <property type="molecule type" value="Genomic_DNA"/>
</dbReference>